<keyword evidence="2" id="KW-0812">Transmembrane</keyword>
<feature type="signal peptide" evidence="5">
    <location>
        <begin position="1"/>
        <end position="20"/>
    </location>
</feature>
<reference evidence="7" key="1">
    <citation type="submission" date="2022-09" db="EMBL/GenBank/DDBJ databases">
        <title>Aureispira anguillicida sp. nov., isolated from Leptocephalus of Japanese eel Anguilla japonica.</title>
        <authorList>
            <person name="Yuasa K."/>
            <person name="Mekata T."/>
            <person name="Ikunari K."/>
        </authorList>
    </citation>
    <scope>NUCLEOTIDE SEQUENCE</scope>
    <source>
        <strain evidence="7">EL160426</strain>
    </source>
</reference>
<dbReference type="Proteomes" id="UP001060919">
    <property type="component" value="Chromosome"/>
</dbReference>
<keyword evidence="4" id="KW-0472">Membrane</keyword>
<keyword evidence="3" id="KW-1133">Transmembrane helix</keyword>
<keyword evidence="5" id="KW-0732">Signal</keyword>
<comment type="subcellular location">
    <subcellularLocation>
        <location evidence="1">Membrane</location>
        <topology evidence="1">Multi-pass membrane protein</topology>
    </subcellularLocation>
</comment>
<evidence type="ECO:0000256" key="4">
    <source>
        <dbReference type="ARBA" id="ARBA00023136"/>
    </source>
</evidence>
<proteinExistence type="predicted"/>
<protein>
    <submittedName>
        <fullName evidence="7">Type IV pili methyl-accepting chemotaxis transducer N-terminal domain-containing protein</fullName>
    </submittedName>
</protein>
<dbReference type="Pfam" id="PF13675">
    <property type="entry name" value="PilJ"/>
    <property type="match status" value="1"/>
</dbReference>
<dbReference type="InterPro" id="IPR029095">
    <property type="entry name" value="NarX-like_N"/>
</dbReference>
<evidence type="ECO:0000256" key="2">
    <source>
        <dbReference type="ARBA" id="ARBA00022692"/>
    </source>
</evidence>
<evidence type="ECO:0000259" key="6">
    <source>
        <dbReference type="Pfam" id="PF13675"/>
    </source>
</evidence>
<evidence type="ECO:0000256" key="3">
    <source>
        <dbReference type="ARBA" id="ARBA00022989"/>
    </source>
</evidence>
<keyword evidence="8" id="KW-1185">Reference proteome</keyword>
<dbReference type="KEGG" id="aup:AsAng_0042830"/>
<name>A0A915YI08_9BACT</name>
<evidence type="ECO:0000313" key="7">
    <source>
        <dbReference type="EMBL" id="BDS13544.1"/>
    </source>
</evidence>
<feature type="domain" description="NarX-like N-terminal" evidence="6">
    <location>
        <begin position="274"/>
        <end position="362"/>
    </location>
</feature>
<dbReference type="EMBL" id="AP026867">
    <property type="protein sequence ID" value="BDS13544.1"/>
    <property type="molecule type" value="Genomic_DNA"/>
</dbReference>
<evidence type="ECO:0000256" key="1">
    <source>
        <dbReference type="ARBA" id="ARBA00004141"/>
    </source>
</evidence>
<evidence type="ECO:0000256" key="5">
    <source>
        <dbReference type="SAM" id="SignalP"/>
    </source>
</evidence>
<sequence>MYLRILILFLSLITSSKLFAAEGLTIREAINKTVRQQALTQRIAKVYLALNNNLYEPKFYQERDAAIELFQSQLDELKMYTPTDKIKAALKHVRVLWKDYKAVADWSINEEGAIKLLKLCDEMLFASHQLFLSYEEYAREIHKEYFSTDEMLTIIELMKSTGLQRMLTQRVILFHLAVKQDIDAVSSQHKLDHAIENYQKTLSSLENAEINSHPIKKQLVEMKKDWSELFGFLGNFKNNAEQIDQMMHLADGLSQNADQISTLYEDLGVKLSISKSINVSAYQNMLTQRIAKSYVAMTYGYSIAKHKRELLACIDLFEEQMKSMTRSSNATEDLKAAVGVVKTMWKNYRNLVTTWNKMDELTVMKVLEKGHVMMAACDQVAQEIERYAQTIPDYKAFFVNEDGELINKKENIAHQMRLAGMQRAYAQRIAIYFIMNSLSIDMHLSKQRMQNTITDYKANFKMMSSSSINTPEINTELKVSQRKWDKIEQYCHSTQKEDITNVLELCSTLFTQLDRLNTLYEKHMDTLFMEKE</sequence>
<gene>
    <name evidence="7" type="ORF">AsAng_0042830</name>
</gene>
<feature type="chain" id="PRO_5037617266" evidence="5">
    <location>
        <begin position="21"/>
        <end position="532"/>
    </location>
</feature>
<dbReference type="AlphaFoldDB" id="A0A915YI08"/>
<accession>A0A915YI08</accession>
<dbReference type="GO" id="GO:0016020">
    <property type="term" value="C:membrane"/>
    <property type="evidence" value="ECO:0007669"/>
    <property type="project" value="UniProtKB-SubCell"/>
</dbReference>
<organism evidence="7 8">
    <name type="scientific">Aureispira anguillae</name>
    <dbReference type="NCBI Taxonomy" id="2864201"/>
    <lineage>
        <taxon>Bacteria</taxon>
        <taxon>Pseudomonadati</taxon>
        <taxon>Bacteroidota</taxon>
        <taxon>Saprospiria</taxon>
        <taxon>Saprospirales</taxon>
        <taxon>Saprospiraceae</taxon>
        <taxon>Aureispira</taxon>
    </lineage>
</organism>
<dbReference type="RefSeq" id="WP_264788812.1">
    <property type="nucleotide sequence ID" value="NZ_AP026867.1"/>
</dbReference>
<evidence type="ECO:0000313" key="8">
    <source>
        <dbReference type="Proteomes" id="UP001060919"/>
    </source>
</evidence>